<proteinExistence type="predicted"/>
<feature type="region of interest" description="Disordered" evidence="1">
    <location>
        <begin position="615"/>
        <end position="669"/>
    </location>
</feature>
<evidence type="ECO:0000256" key="1">
    <source>
        <dbReference type="SAM" id="MobiDB-lite"/>
    </source>
</evidence>
<reference evidence="2 3" key="1">
    <citation type="journal article" date="2018" name="Cell">
        <title>The Chara Genome: Secondary Complexity and Implications for Plant Terrestrialization.</title>
        <authorList>
            <person name="Nishiyama T."/>
            <person name="Sakayama H."/>
            <person name="Vries J.D."/>
            <person name="Buschmann H."/>
            <person name="Saint-Marcoux D."/>
            <person name="Ullrich K.K."/>
            <person name="Haas F.B."/>
            <person name="Vanderstraeten L."/>
            <person name="Becker D."/>
            <person name="Lang D."/>
            <person name="Vosolsobe S."/>
            <person name="Rombauts S."/>
            <person name="Wilhelmsson P.K.I."/>
            <person name="Janitza P."/>
            <person name="Kern R."/>
            <person name="Heyl A."/>
            <person name="Rumpler F."/>
            <person name="Villalobos L.I.A.C."/>
            <person name="Clay J.M."/>
            <person name="Skokan R."/>
            <person name="Toyoda A."/>
            <person name="Suzuki Y."/>
            <person name="Kagoshima H."/>
            <person name="Schijlen E."/>
            <person name="Tajeshwar N."/>
            <person name="Catarino B."/>
            <person name="Hetherington A.J."/>
            <person name="Saltykova A."/>
            <person name="Bonnot C."/>
            <person name="Breuninger H."/>
            <person name="Symeonidi A."/>
            <person name="Radhakrishnan G.V."/>
            <person name="Van Nieuwerburgh F."/>
            <person name="Deforce D."/>
            <person name="Chang C."/>
            <person name="Karol K.G."/>
            <person name="Hedrich R."/>
            <person name="Ulvskov P."/>
            <person name="Glockner G."/>
            <person name="Delwiche C.F."/>
            <person name="Petrasek J."/>
            <person name="Van de Peer Y."/>
            <person name="Friml J."/>
            <person name="Beilby M."/>
            <person name="Dolan L."/>
            <person name="Kohara Y."/>
            <person name="Sugano S."/>
            <person name="Fujiyama A."/>
            <person name="Delaux P.-M."/>
            <person name="Quint M."/>
            <person name="TheiBen G."/>
            <person name="Hagemann M."/>
            <person name="Harholt J."/>
            <person name="Dunand C."/>
            <person name="Zachgo S."/>
            <person name="Langdale J."/>
            <person name="Maumus F."/>
            <person name="Straeten D.V.D."/>
            <person name="Gould S.B."/>
            <person name="Rensing S.A."/>
        </authorList>
    </citation>
    <scope>NUCLEOTIDE SEQUENCE [LARGE SCALE GENOMIC DNA]</scope>
    <source>
        <strain evidence="2 3">S276</strain>
    </source>
</reference>
<feature type="compositionally biased region" description="Basic and acidic residues" evidence="1">
    <location>
        <begin position="374"/>
        <end position="409"/>
    </location>
</feature>
<accession>A0A388L638</accession>
<feature type="region of interest" description="Disordered" evidence="1">
    <location>
        <begin position="490"/>
        <end position="545"/>
    </location>
</feature>
<name>A0A388L638_CHABU</name>
<dbReference type="Proteomes" id="UP000265515">
    <property type="component" value="Unassembled WGS sequence"/>
</dbReference>
<feature type="compositionally biased region" description="Basic and acidic residues" evidence="1">
    <location>
        <begin position="615"/>
        <end position="635"/>
    </location>
</feature>
<feature type="compositionally biased region" description="Basic and acidic residues" evidence="1">
    <location>
        <begin position="502"/>
        <end position="514"/>
    </location>
</feature>
<feature type="compositionally biased region" description="Pro residues" evidence="1">
    <location>
        <begin position="564"/>
        <end position="573"/>
    </location>
</feature>
<feature type="region of interest" description="Disordered" evidence="1">
    <location>
        <begin position="802"/>
        <end position="832"/>
    </location>
</feature>
<feature type="region of interest" description="Disordered" evidence="1">
    <location>
        <begin position="372"/>
        <end position="409"/>
    </location>
</feature>
<dbReference type="EMBL" id="BFEA01000276">
    <property type="protein sequence ID" value="GBG77770.1"/>
    <property type="molecule type" value="Genomic_DNA"/>
</dbReference>
<evidence type="ECO:0000313" key="3">
    <source>
        <dbReference type="Proteomes" id="UP000265515"/>
    </source>
</evidence>
<feature type="compositionally biased region" description="Basic and acidic residues" evidence="1">
    <location>
        <begin position="535"/>
        <end position="545"/>
    </location>
</feature>
<dbReference type="Gramene" id="GBG77770">
    <property type="protein sequence ID" value="GBG77770"/>
    <property type="gene ID" value="CBR_g24217"/>
</dbReference>
<feature type="region of interest" description="Disordered" evidence="1">
    <location>
        <begin position="558"/>
        <end position="577"/>
    </location>
</feature>
<feature type="region of interest" description="Disordered" evidence="1">
    <location>
        <begin position="285"/>
        <end position="310"/>
    </location>
</feature>
<dbReference type="AlphaFoldDB" id="A0A388L638"/>
<gene>
    <name evidence="2" type="ORF">CBR_g24217</name>
</gene>
<evidence type="ECO:0000313" key="2">
    <source>
        <dbReference type="EMBL" id="GBG77770.1"/>
    </source>
</evidence>
<dbReference type="OrthoDB" id="446925at2759"/>
<feature type="compositionally biased region" description="Basic and acidic residues" evidence="1">
    <location>
        <begin position="288"/>
        <end position="297"/>
    </location>
</feature>
<organism evidence="2 3">
    <name type="scientific">Chara braunii</name>
    <name type="common">Braun's stonewort</name>
    <dbReference type="NCBI Taxonomy" id="69332"/>
    <lineage>
        <taxon>Eukaryota</taxon>
        <taxon>Viridiplantae</taxon>
        <taxon>Streptophyta</taxon>
        <taxon>Charophyceae</taxon>
        <taxon>Charales</taxon>
        <taxon>Characeae</taxon>
        <taxon>Chara</taxon>
    </lineage>
</organism>
<protein>
    <submittedName>
        <fullName evidence="2">Uncharacterized protein</fullName>
    </submittedName>
</protein>
<keyword evidence="3" id="KW-1185">Reference proteome</keyword>
<sequence length="832" mass="93493">MLGGIADGTGKVLTIDDLVEALDRRERSQSNVLTIDTFHFNGERVSDWLDLVEQALEGLFDAVKFQRILKYVLHDHHQEVEKVVNATNDSSKCAAMVDTRAEINIIREADAVRFGLEIDRSDCGILHAAVFCGITSNVIIEVGRKAELVLKPFEKEEPWGDKDVQWMMKLALAGTHSLVEEVKTIEEGPYQVEKHKELMGGMYLLVNTLLQGNVDQIDSLSPTENEDVVSESQDDELEEGEIRKAFRAEEYDEIYLELGLLLSCEMRDRDASERVQKMRHLYLRSKRQRDPKPREAMSSRGGQKALATREEELVSVEEGRWAYPECRIGPVVFQRFTGAELSRSPQHVREEVAPSRGSLQKLEALDISQWRVPKAGEGHDESSEEVPREEVHEPERETRQSPERGHAMEEVIEVEEDTPPQAHAAELGPEIVSEIAREEEEEPRQEEIPSPRAEVILSPGVRMEMEQERTDWRREVISTIDRYLVAHAQEHPDIEEPVPMEPPREPHQPEREAGAEIPGKAGHRTRGRVPAGETTEEKGARAGKRVEEIWHERQRLEAVGALPDQPPDAPPKPCDLAGKKIEEASHGVRLETVEAEVRKLRVLVATQAALIQDLRRQPRDGADRTEREEPTEVVDRAGSSRLDTQRKSVLGLSGQPSAVGFPEEPPMGRVILEPEEAKAKREAERETFEFRAPTELATLPTTAVEPMTVAMPLSVEGGQQTASSEPIQGSGEGSMDALLETVDTMQEEASLFSPEQRVEEPPEREMVIAMEGVIEGRPQRLDMPEYRPEEIGVRLEQSTQVLETRHEEPMGIPQSYEVAREDSEAPSSPGSH</sequence>
<comment type="caution">
    <text evidence="2">The sequence shown here is derived from an EMBL/GenBank/DDBJ whole genome shotgun (WGS) entry which is preliminary data.</text>
</comment>
<feature type="region of interest" description="Disordered" evidence="1">
    <location>
        <begin position="437"/>
        <end position="469"/>
    </location>
</feature>